<organism evidence="1 2">
    <name type="scientific">Orchesella dallaii</name>
    <dbReference type="NCBI Taxonomy" id="48710"/>
    <lineage>
        <taxon>Eukaryota</taxon>
        <taxon>Metazoa</taxon>
        <taxon>Ecdysozoa</taxon>
        <taxon>Arthropoda</taxon>
        <taxon>Hexapoda</taxon>
        <taxon>Collembola</taxon>
        <taxon>Entomobryomorpha</taxon>
        <taxon>Entomobryoidea</taxon>
        <taxon>Orchesellidae</taxon>
        <taxon>Orchesellinae</taxon>
        <taxon>Orchesella</taxon>
    </lineage>
</organism>
<proteinExistence type="predicted"/>
<gene>
    <name evidence="1" type="ORF">ODALV1_LOCUS347</name>
</gene>
<evidence type="ECO:0000313" key="2">
    <source>
        <dbReference type="Proteomes" id="UP001642540"/>
    </source>
</evidence>
<sequence length="256" mass="29133">MVPRSGSKTISQYLSGEQRKVDPYRLLAFATSKRQIQRYMQTEDGKTWASKQFQEALQKKFDREDPPRSLSEFKEPWCKGFSCLAEVMPLFYGQVTSGYQTLYVNGPTGVGKTELMKSWFSGPEYLWLNSLEGLRRYDGNIHRGIIYDEFVARASKVPLYELLFFVDRTSSRDQRILYQSINVKSGTLKVIISNNSFDSLITEYSKGDDEPAQLNSVLGRLAVLYIAHPTFETPLGQLPPRTITISTVNANGIPEE</sequence>
<dbReference type="EMBL" id="CAXLJM020000001">
    <property type="protein sequence ID" value="CAL8068568.1"/>
    <property type="molecule type" value="Genomic_DNA"/>
</dbReference>
<protein>
    <recommendedName>
        <fullName evidence="3">Replication-associated protein</fullName>
    </recommendedName>
</protein>
<evidence type="ECO:0000313" key="1">
    <source>
        <dbReference type="EMBL" id="CAL8068568.1"/>
    </source>
</evidence>
<dbReference type="InterPro" id="IPR027417">
    <property type="entry name" value="P-loop_NTPase"/>
</dbReference>
<evidence type="ECO:0008006" key="3">
    <source>
        <dbReference type="Google" id="ProtNLM"/>
    </source>
</evidence>
<reference evidence="1 2" key="1">
    <citation type="submission" date="2024-08" db="EMBL/GenBank/DDBJ databases">
        <authorList>
            <person name="Cucini C."/>
            <person name="Frati F."/>
        </authorList>
    </citation>
    <scope>NUCLEOTIDE SEQUENCE [LARGE SCALE GENOMIC DNA]</scope>
</reference>
<accession>A0ABP1PIE9</accession>
<comment type="caution">
    <text evidence="1">The sequence shown here is derived from an EMBL/GenBank/DDBJ whole genome shotgun (WGS) entry which is preliminary data.</text>
</comment>
<keyword evidence="2" id="KW-1185">Reference proteome</keyword>
<dbReference type="Gene3D" id="3.40.50.300">
    <property type="entry name" value="P-loop containing nucleotide triphosphate hydrolases"/>
    <property type="match status" value="1"/>
</dbReference>
<name>A0ABP1PIE9_9HEXA</name>
<dbReference type="Proteomes" id="UP001642540">
    <property type="component" value="Unassembled WGS sequence"/>
</dbReference>